<protein>
    <submittedName>
        <fullName evidence="2">Uncharacterized protein</fullName>
    </submittedName>
</protein>
<dbReference type="Proteomes" id="UP000305778">
    <property type="component" value="Unassembled WGS sequence"/>
</dbReference>
<comment type="caution">
    <text evidence="2">The sequence shown here is derived from an EMBL/GenBank/DDBJ whole genome shotgun (WGS) entry which is preliminary data.</text>
</comment>
<reference evidence="2 3" key="1">
    <citation type="submission" date="2019-04" db="EMBL/GenBank/DDBJ databases">
        <title>Streptomyces oryziradicis sp. nov., a novel actinomycete isolated from rhizosphere soil of rice (Oryza sativa L.).</title>
        <authorList>
            <person name="Li C."/>
        </authorList>
    </citation>
    <scope>NUCLEOTIDE SEQUENCE [LARGE SCALE GENOMIC DNA]</scope>
    <source>
        <strain evidence="2 3">NEAU-C40</strain>
    </source>
</reference>
<name>A0A4U0S8P9_9ACTN</name>
<sequence length="252" mass="27149">MLAESTSENRHSEDGPASGVGHEYGDGYQFAVDDSATRPGCDLWFALPPGFVDIPYTALLAEPDTDQAHQLLDAVHTLLELVPRDKHEAFLAGLAEAQVMSELLRRQGTVHCSMGLHEGDDEALLHSVLTIMWLHTPWTPPKLGAAKAALALESADTLELADLPCGPAAITESLVEAEGQQLFRLTGYVPHPDGRRIAVLTLSTTAVSAAGHYRDILSGLVRMVSFDNPLPQQLRDRIPESEVAASVRAVFG</sequence>
<accession>A0A4U0S8P9</accession>
<dbReference type="RefSeq" id="WP_136728321.1">
    <property type="nucleotide sequence ID" value="NZ_SUMC01000051.1"/>
</dbReference>
<evidence type="ECO:0000313" key="2">
    <source>
        <dbReference type="EMBL" id="TKA04597.1"/>
    </source>
</evidence>
<dbReference type="OrthoDB" id="4112854at2"/>
<keyword evidence="3" id="KW-1185">Reference proteome</keyword>
<organism evidence="2 3">
    <name type="scientific">Actinacidiphila oryziradicis</name>
    <dbReference type="NCBI Taxonomy" id="2571141"/>
    <lineage>
        <taxon>Bacteria</taxon>
        <taxon>Bacillati</taxon>
        <taxon>Actinomycetota</taxon>
        <taxon>Actinomycetes</taxon>
        <taxon>Kitasatosporales</taxon>
        <taxon>Streptomycetaceae</taxon>
        <taxon>Actinacidiphila</taxon>
    </lineage>
</organism>
<evidence type="ECO:0000256" key="1">
    <source>
        <dbReference type="SAM" id="MobiDB-lite"/>
    </source>
</evidence>
<feature type="region of interest" description="Disordered" evidence="1">
    <location>
        <begin position="1"/>
        <end position="22"/>
    </location>
</feature>
<dbReference type="AlphaFoldDB" id="A0A4U0S8P9"/>
<evidence type="ECO:0000313" key="3">
    <source>
        <dbReference type="Proteomes" id="UP000305778"/>
    </source>
</evidence>
<gene>
    <name evidence="2" type="ORF">FCI23_35660</name>
</gene>
<dbReference type="EMBL" id="SUMC01000051">
    <property type="protein sequence ID" value="TKA04597.1"/>
    <property type="molecule type" value="Genomic_DNA"/>
</dbReference>
<proteinExistence type="predicted"/>